<organism evidence="2 3">
    <name type="scientific">Yoonia rhodophyticola</name>
    <dbReference type="NCBI Taxonomy" id="3137370"/>
    <lineage>
        <taxon>Bacteria</taxon>
        <taxon>Pseudomonadati</taxon>
        <taxon>Pseudomonadota</taxon>
        <taxon>Alphaproteobacteria</taxon>
        <taxon>Rhodobacterales</taxon>
        <taxon>Paracoccaceae</taxon>
        <taxon>Yoonia</taxon>
    </lineage>
</organism>
<proteinExistence type="predicted"/>
<dbReference type="KEGG" id="yrh:AABB31_02210"/>
<protein>
    <submittedName>
        <fullName evidence="2">DUF6473 family protein</fullName>
    </submittedName>
</protein>
<sequence>MKHENIEDGDLSYAPCRYGSSRILFRGPRRRLDQPYIAFIGGTETYGKFVAKPFPALVEKAMRQTCVNLGCVNGGIDAFVNDATVMGICHDADMTVVQIMGANFLSNRFYSVHPRRNDRFLRASTVLQAIYSDVDFSEFSFIRHMLGALHTKSPERFDIVVAELREAWLARMKNMLTQIGPRSILLWFSEEELNDQDWSERSSQLQSDPLFITASMVEELRPLVKDVVVVNPSEDALAEGTKGMQFRESQSALASEMLGVRCHAEAGMKLVQSLRESLYAMQE</sequence>
<dbReference type="InterPro" id="IPR045524">
    <property type="entry name" value="DUF6473"/>
</dbReference>
<dbReference type="Pfam" id="PF20078">
    <property type="entry name" value="DUF6473"/>
    <property type="match status" value="1"/>
</dbReference>
<dbReference type="RefSeq" id="WP_342077098.1">
    <property type="nucleotide sequence ID" value="NZ_CP151767.2"/>
</dbReference>
<evidence type="ECO:0000259" key="1">
    <source>
        <dbReference type="Pfam" id="PF20078"/>
    </source>
</evidence>
<keyword evidence="3" id="KW-1185">Reference proteome</keyword>
<name>A0AAN0NLX4_9RHOB</name>
<evidence type="ECO:0000313" key="3">
    <source>
        <dbReference type="Proteomes" id="UP001470809"/>
    </source>
</evidence>
<reference evidence="2" key="1">
    <citation type="submission" date="2024-08" db="EMBL/GenBank/DDBJ databases">
        <title>Phylogenomic analyses of a clade within the roseobacter group suggest taxonomic reassignments of species of the genera Aestuariivita, Citreicella, Loktanella, Nautella, Pelagibaca, Ruegeria, Thalassobius, Thiobacimonas and Tropicibacter, and the proposal o.</title>
        <authorList>
            <person name="Jeon C.O."/>
        </authorList>
    </citation>
    <scope>NUCLEOTIDE SEQUENCE</scope>
    <source>
        <strain evidence="2">SS1-5</strain>
    </source>
</reference>
<feature type="domain" description="DUF6473" evidence="1">
    <location>
        <begin position="1"/>
        <end position="276"/>
    </location>
</feature>
<accession>A0AAN0NLX4</accession>
<dbReference type="AlphaFoldDB" id="A0AAN0NLX4"/>
<evidence type="ECO:0000313" key="2">
    <source>
        <dbReference type="EMBL" id="WZU67799.1"/>
    </source>
</evidence>
<gene>
    <name evidence="2" type="ORF">AABB31_02210</name>
</gene>
<dbReference type="EMBL" id="CP151767">
    <property type="protein sequence ID" value="WZU67799.1"/>
    <property type="molecule type" value="Genomic_DNA"/>
</dbReference>
<dbReference type="Proteomes" id="UP001470809">
    <property type="component" value="Chromosome"/>
</dbReference>